<feature type="compositionally biased region" description="Low complexity" evidence="1">
    <location>
        <begin position="111"/>
        <end position="120"/>
    </location>
</feature>
<dbReference type="RefSeq" id="WP_169383518.1">
    <property type="nucleotide sequence ID" value="NZ_JAAXLA010000047.1"/>
</dbReference>
<proteinExistence type="predicted"/>
<keyword evidence="2" id="KW-0732">Signal</keyword>
<evidence type="ECO:0000256" key="2">
    <source>
        <dbReference type="SAM" id="SignalP"/>
    </source>
</evidence>
<dbReference type="EMBL" id="JAAXLA010000047">
    <property type="protein sequence ID" value="NMI00040.1"/>
    <property type="molecule type" value="Genomic_DNA"/>
</dbReference>
<feature type="chain" id="PRO_5047308329" evidence="2">
    <location>
        <begin position="35"/>
        <end position="163"/>
    </location>
</feature>
<dbReference type="Proteomes" id="UP000820669">
    <property type="component" value="Unassembled WGS sequence"/>
</dbReference>
<comment type="caution">
    <text evidence="3">The sequence shown here is derived from an EMBL/GenBank/DDBJ whole genome shotgun (WGS) entry which is preliminary data.</text>
</comment>
<feature type="region of interest" description="Disordered" evidence="1">
    <location>
        <begin position="91"/>
        <end position="163"/>
    </location>
</feature>
<organism evidence="3 4">
    <name type="scientific">Pseudonocardia acidicola</name>
    <dbReference type="NCBI Taxonomy" id="2724939"/>
    <lineage>
        <taxon>Bacteria</taxon>
        <taxon>Bacillati</taxon>
        <taxon>Actinomycetota</taxon>
        <taxon>Actinomycetes</taxon>
        <taxon>Pseudonocardiales</taxon>
        <taxon>Pseudonocardiaceae</taxon>
        <taxon>Pseudonocardia</taxon>
    </lineage>
</organism>
<gene>
    <name evidence="3" type="ORF">HF526_22405</name>
</gene>
<protein>
    <submittedName>
        <fullName evidence="3">SH3 domain-containing protein</fullName>
    </submittedName>
</protein>
<keyword evidence="4" id="KW-1185">Reference proteome</keyword>
<reference evidence="3 4" key="1">
    <citation type="submission" date="2020-04" db="EMBL/GenBank/DDBJ databases">
        <authorList>
            <person name="Klaysubun C."/>
            <person name="Duangmal K."/>
            <person name="Lipun K."/>
        </authorList>
    </citation>
    <scope>NUCLEOTIDE SEQUENCE [LARGE SCALE GENOMIC DNA]</scope>
    <source>
        <strain evidence="3 4">K10HN5</strain>
    </source>
</reference>
<name>A0ABX1SIF1_9PSEU</name>
<evidence type="ECO:0000313" key="4">
    <source>
        <dbReference type="Proteomes" id="UP000820669"/>
    </source>
</evidence>
<feature type="signal peptide" evidence="2">
    <location>
        <begin position="1"/>
        <end position="34"/>
    </location>
</feature>
<evidence type="ECO:0000313" key="3">
    <source>
        <dbReference type="EMBL" id="NMI00040.1"/>
    </source>
</evidence>
<dbReference type="Gene3D" id="2.30.30.40">
    <property type="entry name" value="SH3 Domains"/>
    <property type="match status" value="1"/>
</dbReference>
<feature type="compositionally biased region" description="Low complexity" evidence="1">
    <location>
        <begin position="141"/>
        <end position="163"/>
    </location>
</feature>
<evidence type="ECO:0000256" key="1">
    <source>
        <dbReference type="SAM" id="MobiDB-lite"/>
    </source>
</evidence>
<sequence length="163" mass="16384">MKVQRPGRAAAVVGGLVAVGAATAMALAAGTASAAEQGRCTDNVNVRAEPSDTARIVAVCQRGTEVTIGQKRNGFVELTNLHGWAIEQYVSSGNSAPARTTPTTGADRRPAAPTTSPAAAPERRGSAPTTTPAAGHDRHPATPTGDARRPAPTTTARAGGLLG</sequence>
<accession>A0ABX1SIF1</accession>
<feature type="compositionally biased region" description="Polar residues" evidence="1">
    <location>
        <begin position="91"/>
        <end position="104"/>
    </location>
</feature>